<comment type="similarity">
    <text evidence="1 8">Belongs to the universal ribosomal protein uL18 family.</text>
</comment>
<keyword evidence="4 8" id="KW-0689">Ribosomal protein</keyword>
<dbReference type="GO" id="GO:0022625">
    <property type="term" value="C:cytosolic large ribosomal subunit"/>
    <property type="evidence" value="ECO:0007669"/>
    <property type="project" value="TreeGrafter"/>
</dbReference>
<sequence length="122" mass="14063">MIKQLDKKALRRKRHLRVRKKVRGTREKPRLTVFKSQKHIYAQIIDDTKGVTLVSASTTQKQLKEKLEKTWDENAAKEVGKLIAEKAKEKGITEIVFDRSGYKYHGKVKALAEAARETGLKF</sequence>
<protein>
    <recommendedName>
        <fullName evidence="6 8">Large ribosomal subunit protein uL18</fullName>
    </recommendedName>
</protein>
<dbReference type="GO" id="GO:0006412">
    <property type="term" value="P:translation"/>
    <property type="evidence" value="ECO:0007669"/>
    <property type="project" value="UniProtKB-UniRule"/>
</dbReference>
<accession>A0A2K1PB42</accession>
<keyword evidence="10" id="KW-1185">Reference proteome</keyword>
<dbReference type="Proteomes" id="UP000236199">
    <property type="component" value="Unassembled WGS sequence"/>
</dbReference>
<dbReference type="InterPro" id="IPR005484">
    <property type="entry name" value="Ribosomal_uL18_bac/plant/anim"/>
</dbReference>
<dbReference type="InterPro" id="IPR004389">
    <property type="entry name" value="Ribosomal_uL18_bac-type"/>
</dbReference>
<evidence type="ECO:0000256" key="1">
    <source>
        <dbReference type="ARBA" id="ARBA00007116"/>
    </source>
</evidence>
<dbReference type="OrthoDB" id="9810939at2"/>
<evidence type="ECO:0000313" key="9">
    <source>
        <dbReference type="EMBL" id="PNS00012.1"/>
    </source>
</evidence>
<organism evidence="9 10">
    <name type="scientific">Petrotoga miotherma DSM 10691</name>
    <dbReference type="NCBI Taxonomy" id="1434326"/>
    <lineage>
        <taxon>Bacteria</taxon>
        <taxon>Thermotogati</taxon>
        <taxon>Thermotogota</taxon>
        <taxon>Thermotogae</taxon>
        <taxon>Petrotogales</taxon>
        <taxon>Petrotogaceae</taxon>
        <taxon>Petrotoga</taxon>
    </lineage>
</organism>
<evidence type="ECO:0000256" key="5">
    <source>
        <dbReference type="ARBA" id="ARBA00023274"/>
    </source>
</evidence>
<evidence type="ECO:0000256" key="4">
    <source>
        <dbReference type="ARBA" id="ARBA00022980"/>
    </source>
</evidence>
<dbReference type="FunFam" id="3.30.420.100:FF:000001">
    <property type="entry name" value="50S ribosomal protein L18"/>
    <property type="match status" value="1"/>
</dbReference>
<comment type="subunit">
    <text evidence="8">Part of the 50S ribosomal subunit; part of the 5S rRNA/L5/L18/L25 subcomplex. Contacts the 5S and 23S rRNAs.</text>
</comment>
<dbReference type="SUPFAM" id="SSF53137">
    <property type="entry name" value="Translational machinery components"/>
    <property type="match status" value="1"/>
</dbReference>
<evidence type="ECO:0000256" key="7">
    <source>
        <dbReference type="ARBA" id="ARBA00053375"/>
    </source>
</evidence>
<evidence type="ECO:0000256" key="2">
    <source>
        <dbReference type="ARBA" id="ARBA00022730"/>
    </source>
</evidence>
<keyword evidence="5 8" id="KW-0687">Ribonucleoprotein</keyword>
<keyword evidence="3 8" id="KW-0694">RNA-binding</keyword>
<dbReference type="EMBL" id="AZRM01000026">
    <property type="protein sequence ID" value="PNS00012.1"/>
    <property type="molecule type" value="Genomic_DNA"/>
</dbReference>
<dbReference type="PANTHER" id="PTHR12899:SF3">
    <property type="entry name" value="LARGE RIBOSOMAL SUBUNIT PROTEIN UL18M"/>
    <property type="match status" value="1"/>
</dbReference>
<dbReference type="Gene3D" id="3.30.420.100">
    <property type="match status" value="1"/>
</dbReference>
<evidence type="ECO:0000256" key="3">
    <source>
        <dbReference type="ARBA" id="ARBA00022884"/>
    </source>
</evidence>
<dbReference type="HAMAP" id="MF_01337_B">
    <property type="entry name" value="Ribosomal_uL18_B"/>
    <property type="match status" value="1"/>
</dbReference>
<dbReference type="Pfam" id="PF00861">
    <property type="entry name" value="Ribosomal_L18p"/>
    <property type="match status" value="1"/>
</dbReference>
<evidence type="ECO:0000256" key="8">
    <source>
        <dbReference type="HAMAP-Rule" id="MF_01337"/>
    </source>
</evidence>
<gene>
    <name evidence="8" type="primary">rplR</name>
    <name evidence="9" type="ORF">X928_05625</name>
</gene>
<dbReference type="InterPro" id="IPR057268">
    <property type="entry name" value="Ribosomal_L18"/>
</dbReference>
<dbReference type="AlphaFoldDB" id="A0A2K1PB42"/>
<keyword evidence="2 8" id="KW-0699">rRNA-binding</keyword>
<proteinExistence type="inferred from homology"/>
<dbReference type="RefSeq" id="WP_103078831.1">
    <property type="nucleotide sequence ID" value="NZ_AZRM01000026.1"/>
</dbReference>
<dbReference type="PANTHER" id="PTHR12899">
    <property type="entry name" value="39S RIBOSOMAL PROTEIN L18, MITOCHONDRIAL"/>
    <property type="match status" value="1"/>
</dbReference>
<dbReference type="CDD" id="cd00432">
    <property type="entry name" value="Ribosomal_L18_L5e"/>
    <property type="match status" value="1"/>
</dbReference>
<comment type="function">
    <text evidence="7 8">This is one of the proteins that bind and probably mediate the attachment of the 5S RNA into the large ribosomal subunit, where it forms part of the central protuberance.</text>
</comment>
<name>A0A2K1PB42_9BACT</name>
<comment type="caution">
    <text evidence="9">The sequence shown here is derived from an EMBL/GenBank/DDBJ whole genome shotgun (WGS) entry which is preliminary data.</text>
</comment>
<dbReference type="NCBIfam" id="TIGR00060">
    <property type="entry name" value="L18_bact"/>
    <property type="match status" value="1"/>
</dbReference>
<evidence type="ECO:0000256" key="6">
    <source>
        <dbReference type="ARBA" id="ARBA00035197"/>
    </source>
</evidence>
<evidence type="ECO:0000313" key="10">
    <source>
        <dbReference type="Proteomes" id="UP000236199"/>
    </source>
</evidence>
<dbReference type="GO" id="GO:0003735">
    <property type="term" value="F:structural constituent of ribosome"/>
    <property type="evidence" value="ECO:0007669"/>
    <property type="project" value="InterPro"/>
</dbReference>
<dbReference type="GO" id="GO:0008097">
    <property type="term" value="F:5S rRNA binding"/>
    <property type="evidence" value="ECO:0007669"/>
    <property type="project" value="TreeGrafter"/>
</dbReference>
<reference evidence="9 10" key="1">
    <citation type="submission" date="2013-12" db="EMBL/GenBank/DDBJ databases">
        <title>Comparative genomics of Petrotoga isolates.</title>
        <authorList>
            <person name="Nesbo C.L."/>
            <person name="Charchuk R."/>
            <person name="Chow K."/>
        </authorList>
    </citation>
    <scope>NUCLEOTIDE SEQUENCE [LARGE SCALE GENOMIC DNA]</scope>
    <source>
        <strain evidence="9 10">DSM 10691</strain>
    </source>
</reference>